<name>A0A7J6W9F0_THATH</name>
<reference evidence="1 2" key="1">
    <citation type="submission" date="2020-06" db="EMBL/GenBank/DDBJ databases">
        <title>Transcriptomic and genomic resources for Thalictrum thalictroides and T. hernandezii: Facilitating candidate gene discovery in an emerging model plant lineage.</title>
        <authorList>
            <person name="Arias T."/>
            <person name="Riano-Pachon D.M."/>
            <person name="Di Stilio V.S."/>
        </authorList>
    </citation>
    <scope>NUCLEOTIDE SEQUENCE [LARGE SCALE GENOMIC DNA]</scope>
    <source>
        <strain evidence="2">cv. WT478/WT964</strain>
        <tissue evidence="1">Leaves</tissue>
    </source>
</reference>
<protein>
    <submittedName>
        <fullName evidence="1">Uncharacterized protein</fullName>
    </submittedName>
</protein>
<comment type="caution">
    <text evidence="1">The sequence shown here is derived from an EMBL/GenBank/DDBJ whole genome shotgun (WGS) entry which is preliminary data.</text>
</comment>
<dbReference type="AlphaFoldDB" id="A0A7J6W9F0"/>
<sequence length="70" mass="7770">MKAYSYTSSKHQDNENCGGSNSWPGIQVVRPFRKLLLTEDAKSYCADLRSLSCHSKACLEDNLISFAGLL</sequence>
<dbReference type="EMBL" id="JABWDY010019890">
    <property type="protein sequence ID" value="KAF5193567.1"/>
    <property type="molecule type" value="Genomic_DNA"/>
</dbReference>
<dbReference type="Proteomes" id="UP000554482">
    <property type="component" value="Unassembled WGS sequence"/>
</dbReference>
<evidence type="ECO:0000313" key="1">
    <source>
        <dbReference type="EMBL" id="KAF5193567.1"/>
    </source>
</evidence>
<accession>A0A7J6W9F0</accession>
<proteinExistence type="predicted"/>
<keyword evidence="2" id="KW-1185">Reference proteome</keyword>
<gene>
    <name evidence="1" type="ORF">FRX31_016846</name>
</gene>
<evidence type="ECO:0000313" key="2">
    <source>
        <dbReference type="Proteomes" id="UP000554482"/>
    </source>
</evidence>
<organism evidence="1 2">
    <name type="scientific">Thalictrum thalictroides</name>
    <name type="common">Rue-anemone</name>
    <name type="synonym">Anemone thalictroides</name>
    <dbReference type="NCBI Taxonomy" id="46969"/>
    <lineage>
        <taxon>Eukaryota</taxon>
        <taxon>Viridiplantae</taxon>
        <taxon>Streptophyta</taxon>
        <taxon>Embryophyta</taxon>
        <taxon>Tracheophyta</taxon>
        <taxon>Spermatophyta</taxon>
        <taxon>Magnoliopsida</taxon>
        <taxon>Ranunculales</taxon>
        <taxon>Ranunculaceae</taxon>
        <taxon>Thalictroideae</taxon>
        <taxon>Thalictrum</taxon>
    </lineage>
</organism>